<comment type="caution">
    <text evidence="2">The sequence shown here is derived from an EMBL/GenBank/DDBJ whole genome shotgun (WGS) entry which is preliminary data.</text>
</comment>
<evidence type="ECO:0000313" key="3">
    <source>
        <dbReference type="Proteomes" id="UP000325081"/>
    </source>
</evidence>
<dbReference type="OrthoDB" id="1737015at2759"/>
<protein>
    <submittedName>
        <fullName evidence="2">DNA binding</fullName>
    </submittedName>
</protein>
<keyword evidence="3" id="KW-1185">Reference proteome</keyword>
<evidence type="ECO:0000256" key="1">
    <source>
        <dbReference type="SAM" id="MobiDB-lite"/>
    </source>
</evidence>
<dbReference type="Proteomes" id="UP000325081">
    <property type="component" value="Unassembled WGS sequence"/>
</dbReference>
<dbReference type="EMBL" id="BKCP01004428">
    <property type="protein sequence ID" value="GER31121.1"/>
    <property type="molecule type" value="Genomic_DNA"/>
</dbReference>
<organism evidence="2 3">
    <name type="scientific">Striga asiatica</name>
    <name type="common">Asiatic witchweed</name>
    <name type="synonym">Buchnera asiatica</name>
    <dbReference type="NCBI Taxonomy" id="4170"/>
    <lineage>
        <taxon>Eukaryota</taxon>
        <taxon>Viridiplantae</taxon>
        <taxon>Streptophyta</taxon>
        <taxon>Embryophyta</taxon>
        <taxon>Tracheophyta</taxon>
        <taxon>Spermatophyta</taxon>
        <taxon>Magnoliopsida</taxon>
        <taxon>eudicotyledons</taxon>
        <taxon>Gunneridae</taxon>
        <taxon>Pentapetalae</taxon>
        <taxon>asterids</taxon>
        <taxon>lamiids</taxon>
        <taxon>Lamiales</taxon>
        <taxon>Orobanchaceae</taxon>
        <taxon>Buchnereae</taxon>
        <taxon>Striga</taxon>
    </lineage>
</organism>
<gene>
    <name evidence="2" type="ORF">STAS_07106</name>
</gene>
<feature type="compositionally biased region" description="Polar residues" evidence="1">
    <location>
        <begin position="8"/>
        <end position="24"/>
    </location>
</feature>
<name>A0A5A7PEG4_STRAF</name>
<feature type="region of interest" description="Disordered" evidence="1">
    <location>
        <begin position="1"/>
        <end position="24"/>
    </location>
</feature>
<sequence length="161" mass="17371">MSPALASFSASSNHRSTQSATTFDRGSRRLSAVKPLFSASIAVLFSAAAIASDVLSPPPPSDGPVVKIHPSVLLSSTEALFTARRNNGRGDWNFTVDGSGGDCNFTSFYGKELYDYHEELRHVGVMSEFKDACEYIGNHLMSIAVSSALTRAHFYSILSFI</sequence>
<proteinExistence type="predicted"/>
<evidence type="ECO:0000313" key="2">
    <source>
        <dbReference type="EMBL" id="GER31121.1"/>
    </source>
</evidence>
<dbReference type="AlphaFoldDB" id="A0A5A7PEG4"/>
<accession>A0A5A7PEG4</accession>
<reference evidence="3" key="1">
    <citation type="journal article" date="2019" name="Curr. Biol.">
        <title>Genome Sequence of Striga asiatica Provides Insight into the Evolution of Plant Parasitism.</title>
        <authorList>
            <person name="Yoshida S."/>
            <person name="Kim S."/>
            <person name="Wafula E.K."/>
            <person name="Tanskanen J."/>
            <person name="Kim Y.M."/>
            <person name="Honaas L."/>
            <person name="Yang Z."/>
            <person name="Spallek T."/>
            <person name="Conn C.E."/>
            <person name="Ichihashi Y."/>
            <person name="Cheong K."/>
            <person name="Cui S."/>
            <person name="Der J.P."/>
            <person name="Gundlach H."/>
            <person name="Jiao Y."/>
            <person name="Hori C."/>
            <person name="Ishida J.K."/>
            <person name="Kasahara H."/>
            <person name="Kiba T."/>
            <person name="Kim M.S."/>
            <person name="Koo N."/>
            <person name="Laohavisit A."/>
            <person name="Lee Y.H."/>
            <person name="Lumba S."/>
            <person name="McCourt P."/>
            <person name="Mortimer J.C."/>
            <person name="Mutuku J.M."/>
            <person name="Nomura T."/>
            <person name="Sasaki-Sekimoto Y."/>
            <person name="Seto Y."/>
            <person name="Wang Y."/>
            <person name="Wakatake T."/>
            <person name="Sakakibara H."/>
            <person name="Demura T."/>
            <person name="Yamaguchi S."/>
            <person name="Yoneyama K."/>
            <person name="Manabe R.I."/>
            <person name="Nelson D.C."/>
            <person name="Schulman A.H."/>
            <person name="Timko M.P."/>
            <person name="dePamphilis C.W."/>
            <person name="Choi D."/>
            <person name="Shirasu K."/>
        </authorList>
    </citation>
    <scope>NUCLEOTIDE SEQUENCE [LARGE SCALE GENOMIC DNA]</scope>
    <source>
        <strain evidence="3">cv. UVA1</strain>
    </source>
</reference>